<dbReference type="AlphaFoldDB" id="A0A1M3T9L3"/>
<name>A0A1M3T9L3_ASPLC</name>
<feature type="region of interest" description="Disordered" evidence="1">
    <location>
        <begin position="17"/>
        <end position="41"/>
    </location>
</feature>
<dbReference type="VEuPathDB" id="FungiDB:ASPFODRAFT_63589"/>
<dbReference type="Proteomes" id="UP000184063">
    <property type="component" value="Unassembled WGS sequence"/>
</dbReference>
<gene>
    <name evidence="2" type="ORF">ASPFODRAFT_63589</name>
</gene>
<proteinExistence type="predicted"/>
<evidence type="ECO:0000313" key="3">
    <source>
        <dbReference type="Proteomes" id="UP000184063"/>
    </source>
</evidence>
<dbReference type="EMBL" id="KV878246">
    <property type="protein sequence ID" value="OJZ83437.1"/>
    <property type="molecule type" value="Genomic_DNA"/>
</dbReference>
<reference evidence="3" key="1">
    <citation type="journal article" date="2017" name="Genome Biol.">
        <title>Comparative genomics reveals high biological diversity and specific adaptations in the industrially and medically important fungal genus Aspergillus.</title>
        <authorList>
            <person name="de Vries R.P."/>
            <person name="Riley R."/>
            <person name="Wiebenga A."/>
            <person name="Aguilar-Osorio G."/>
            <person name="Amillis S."/>
            <person name="Uchima C.A."/>
            <person name="Anderluh G."/>
            <person name="Asadollahi M."/>
            <person name="Askin M."/>
            <person name="Barry K."/>
            <person name="Battaglia E."/>
            <person name="Bayram O."/>
            <person name="Benocci T."/>
            <person name="Braus-Stromeyer S.A."/>
            <person name="Caldana C."/>
            <person name="Canovas D."/>
            <person name="Cerqueira G.C."/>
            <person name="Chen F."/>
            <person name="Chen W."/>
            <person name="Choi C."/>
            <person name="Clum A."/>
            <person name="Dos Santos R.A."/>
            <person name="Damasio A.R."/>
            <person name="Diallinas G."/>
            <person name="Emri T."/>
            <person name="Fekete E."/>
            <person name="Flipphi M."/>
            <person name="Freyberg S."/>
            <person name="Gallo A."/>
            <person name="Gournas C."/>
            <person name="Habgood R."/>
            <person name="Hainaut M."/>
            <person name="Harispe M.L."/>
            <person name="Henrissat B."/>
            <person name="Hilden K.S."/>
            <person name="Hope R."/>
            <person name="Hossain A."/>
            <person name="Karabika E."/>
            <person name="Karaffa L."/>
            <person name="Karanyi Z."/>
            <person name="Krasevec N."/>
            <person name="Kuo A."/>
            <person name="Kusch H."/>
            <person name="LaButti K."/>
            <person name="Lagendijk E.L."/>
            <person name="Lapidus A."/>
            <person name="Levasseur A."/>
            <person name="Lindquist E."/>
            <person name="Lipzen A."/>
            <person name="Logrieco A.F."/>
            <person name="MacCabe A."/>
            <person name="Maekelae M.R."/>
            <person name="Malavazi I."/>
            <person name="Melin P."/>
            <person name="Meyer V."/>
            <person name="Mielnichuk N."/>
            <person name="Miskei M."/>
            <person name="Molnar A.P."/>
            <person name="Mule G."/>
            <person name="Ngan C.Y."/>
            <person name="Orejas M."/>
            <person name="Orosz E."/>
            <person name="Ouedraogo J.P."/>
            <person name="Overkamp K.M."/>
            <person name="Park H.-S."/>
            <person name="Perrone G."/>
            <person name="Piumi F."/>
            <person name="Punt P.J."/>
            <person name="Ram A.F."/>
            <person name="Ramon A."/>
            <person name="Rauscher S."/>
            <person name="Record E."/>
            <person name="Riano-Pachon D.M."/>
            <person name="Robert V."/>
            <person name="Roehrig J."/>
            <person name="Ruller R."/>
            <person name="Salamov A."/>
            <person name="Salih N.S."/>
            <person name="Samson R.A."/>
            <person name="Sandor E."/>
            <person name="Sanguinetti M."/>
            <person name="Schuetze T."/>
            <person name="Sepcic K."/>
            <person name="Shelest E."/>
            <person name="Sherlock G."/>
            <person name="Sophianopoulou V."/>
            <person name="Squina F.M."/>
            <person name="Sun H."/>
            <person name="Susca A."/>
            <person name="Todd R.B."/>
            <person name="Tsang A."/>
            <person name="Unkles S.E."/>
            <person name="van de Wiele N."/>
            <person name="van Rossen-Uffink D."/>
            <person name="Oliveira J.V."/>
            <person name="Vesth T.C."/>
            <person name="Visser J."/>
            <person name="Yu J.-H."/>
            <person name="Zhou M."/>
            <person name="Andersen M.R."/>
            <person name="Archer D.B."/>
            <person name="Baker S.E."/>
            <person name="Benoit I."/>
            <person name="Brakhage A.A."/>
            <person name="Braus G.H."/>
            <person name="Fischer R."/>
            <person name="Frisvad J.C."/>
            <person name="Goldman G.H."/>
            <person name="Houbraken J."/>
            <person name="Oakley B."/>
            <person name="Pocsi I."/>
            <person name="Scazzocchio C."/>
            <person name="Seiboth B."/>
            <person name="vanKuyk P.A."/>
            <person name="Wortman J."/>
            <person name="Dyer P.S."/>
            <person name="Grigoriev I.V."/>
        </authorList>
    </citation>
    <scope>NUCLEOTIDE SEQUENCE [LARGE SCALE GENOMIC DNA]</scope>
    <source>
        <strain evidence="3">CBS 106.47</strain>
    </source>
</reference>
<accession>A0A1M3T9L3</accession>
<organism evidence="2 3">
    <name type="scientific">Aspergillus luchuensis (strain CBS 106.47)</name>
    <dbReference type="NCBI Taxonomy" id="1137211"/>
    <lineage>
        <taxon>Eukaryota</taxon>
        <taxon>Fungi</taxon>
        <taxon>Dikarya</taxon>
        <taxon>Ascomycota</taxon>
        <taxon>Pezizomycotina</taxon>
        <taxon>Eurotiomycetes</taxon>
        <taxon>Eurotiomycetidae</taxon>
        <taxon>Eurotiales</taxon>
        <taxon>Aspergillaceae</taxon>
        <taxon>Aspergillus</taxon>
        <taxon>Aspergillus subgen. Circumdati</taxon>
    </lineage>
</organism>
<evidence type="ECO:0000256" key="1">
    <source>
        <dbReference type="SAM" id="MobiDB-lite"/>
    </source>
</evidence>
<sequence length="112" mass="12215">MTVDAVAKSRWGKEDRVYFGPRPVDSGTQASPRRPPRDSQFASLSHCNLRFIFGLGLPLTRNVPSANGLTGNWAKALNNTDACSLPSPAVAAQNPMQHRILRLLISCPDMRG</sequence>
<protein>
    <submittedName>
        <fullName evidence="2">Uncharacterized protein</fullName>
    </submittedName>
</protein>
<evidence type="ECO:0000313" key="2">
    <source>
        <dbReference type="EMBL" id="OJZ83437.1"/>
    </source>
</evidence>